<evidence type="ECO:0000256" key="3">
    <source>
        <dbReference type="ARBA" id="ARBA00022737"/>
    </source>
</evidence>
<dbReference type="Proteomes" id="UP001141806">
    <property type="component" value="Unassembled WGS sequence"/>
</dbReference>
<evidence type="ECO:0000256" key="1">
    <source>
        <dbReference type="ARBA" id="ARBA00004141"/>
    </source>
</evidence>
<feature type="transmembrane region" description="Helical" evidence="7">
    <location>
        <begin position="83"/>
        <end position="106"/>
    </location>
</feature>
<reference evidence="9" key="1">
    <citation type="journal article" date="2023" name="Plant J.">
        <title>The genome of the king protea, Protea cynaroides.</title>
        <authorList>
            <person name="Chang J."/>
            <person name="Duong T.A."/>
            <person name="Schoeman C."/>
            <person name="Ma X."/>
            <person name="Roodt D."/>
            <person name="Barker N."/>
            <person name="Li Z."/>
            <person name="Van de Peer Y."/>
            <person name="Mizrachi E."/>
        </authorList>
    </citation>
    <scope>NUCLEOTIDE SEQUENCE</scope>
    <source>
        <tissue evidence="9">Young leaves</tissue>
    </source>
</reference>
<proteinExistence type="predicted"/>
<dbReference type="EMBL" id="JAMYWD010000007">
    <property type="protein sequence ID" value="KAJ4966727.1"/>
    <property type="molecule type" value="Genomic_DNA"/>
</dbReference>
<protein>
    <recommendedName>
        <fullName evidence="8">PGG domain-containing protein</fullName>
    </recommendedName>
</protein>
<evidence type="ECO:0000256" key="5">
    <source>
        <dbReference type="ARBA" id="ARBA00023043"/>
    </source>
</evidence>
<dbReference type="PANTHER" id="PTHR24186:SF50">
    <property type="entry name" value="ANKYRIN REPEAT-CONTAINING PROTEIN ITN1-LIKE ISOFORM X1"/>
    <property type="match status" value="1"/>
</dbReference>
<evidence type="ECO:0000256" key="7">
    <source>
        <dbReference type="SAM" id="Phobius"/>
    </source>
</evidence>
<name>A0A9Q0KA81_9MAGN</name>
<keyword evidence="5" id="KW-0040">ANK repeat</keyword>
<dbReference type="GO" id="GO:0005886">
    <property type="term" value="C:plasma membrane"/>
    <property type="evidence" value="ECO:0007669"/>
    <property type="project" value="TreeGrafter"/>
</dbReference>
<dbReference type="Pfam" id="PF13962">
    <property type="entry name" value="PGG"/>
    <property type="match status" value="1"/>
</dbReference>
<evidence type="ECO:0000256" key="6">
    <source>
        <dbReference type="ARBA" id="ARBA00023136"/>
    </source>
</evidence>
<evidence type="ECO:0000313" key="9">
    <source>
        <dbReference type="EMBL" id="KAJ4966727.1"/>
    </source>
</evidence>
<evidence type="ECO:0000313" key="10">
    <source>
        <dbReference type="Proteomes" id="UP001141806"/>
    </source>
</evidence>
<feature type="domain" description="PGG" evidence="8">
    <location>
        <begin position="31"/>
        <end position="147"/>
    </location>
</feature>
<comment type="subcellular location">
    <subcellularLocation>
        <location evidence="1">Membrane</location>
        <topology evidence="1">Multi-pass membrane protein</topology>
    </subcellularLocation>
</comment>
<dbReference type="InterPro" id="IPR026961">
    <property type="entry name" value="PGG_dom"/>
</dbReference>
<evidence type="ECO:0000259" key="8">
    <source>
        <dbReference type="Pfam" id="PF13962"/>
    </source>
</evidence>
<evidence type="ECO:0000256" key="4">
    <source>
        <dbReference type="ARBA" id="ARBA00022989"/>
    </source>
</evidence>
<dbReference type="PANTHER" id="PTHR24186">
    <property type="entry name" value="PROTEIN PHOSPHATASE 1 REGULATORY SUBUNIT"/>
    <property type="match status" value="1"/>
</dbReference>
<accession>A0A9Q0KA81</accession>
<gene>
    <name evidence="9" type="ORF">NE237_018576</name>
</gene>
<sequence length="177" mass="19217">MWAESLNLDQFGESIKEFDEKYAKRKGELEEARKKLTKTHMLVATLTATVSFAAAFQMPGGYDSDSDSGRKKGMAVLAGEAPLGFFVVSDVTALLSSVLTLLLHIFAELFSYHDPTKAPSQEGFAVSGLLIIVATVAMTPAFMFGVLCSVVKNPFLVDRNSCCAPLPHCSLGCFYYI</sequence>
<keyword evidence="3" id="KW-0677">Repeat</keyword>
<keyword evidence="2 7" id="KW-0812">Transmembrane</keyword>
<keyword evidence="6 7" id="KW-0472">Membrane</keyword>
<keyword evidence="4 7" id="KW-1133">Transmembrane helix</keyword>
<comment type="caution">
    <text evidence="9">The sequence shown here is derived from an EMBL/GenBank/DDBJ whole genome shotgun (WGS) entry which is preliminary data.</text>
</comment>
<organism evidence="9 10">
    <name type="scientific">Protea cynaroides</name>
    <dbReference type="NCBI Taxonomy" id="273540"/>
    <lineage>
        <taxon>Eukaryota</taxon>
        <taxon>Viridiplantae</taxon>
        <taxon>Streptophyta</taxon>
        <taxon>Embryophyta</taxon>
        <taxon>Tracheophyta</taxon>
        <taxon>Spermatophyta</taxon>
        <taxon>Magnoliopsida</taxon>
        <taxon>Proteales</taxon>
        <taxon>Proteaceae</taxon>
        <taxon>Protea</taxon>
    </lineage>
</organism>
<evidence type="ECO:0000256" key="2">
    <source>
        <dbReference type="ARBA" id="ARBA00022692"/>
    </source>
</evidence>
<dbReference type="OrthoDB" id="10040922at2759"/>
<feature type="transmembrane region" description="Helical" evidence="7">
    <location>
        <begin position="41"/>
        <end position="62"/>
    </location>
</feature>
<feature type="transmembrane region" description="Helical" evidence="7">
    <location>
        <begin position="126"/>
        <end position="151"/>
    </location>
</feature>
<dbReference type="AlphaFoldDB" id="A0A9Q0KA81"/>
<keyword evidence="10" id="KW-1185">Reference proteome</keyword>